<accession>A0A8S3SNJ5</accession>
<dbReference type="OrthoDB" id="10055248at2759"/>
<organism evidence="1 2">
    <name type="scientific">Mytilus edulis</name>
    <name type="common">Blue mussel</name>
    <dbReference type="NCBI Taxonomy" id="6550"/>
    <lineage>
        <taxon>Eukaryota</taxon>
        <taxon>Metazoa</taxon>
        <taxon>Spiralia</taxon>
        <taxon>Lophotrochozoa</taxon>
        <taxon>Mollusca</taxon>
        <taxon>Bivalvia</taxon>
        <taxon>Autobranchia</taxon>
        <taxon>Pteriomorphia</taxon>
        <taxon>Mytilida</taxon>
        <taxon>Mytiloidea</taxon>
        <taxon>Mytilidae</taxon>
        <taxon>Mytilinae</taxon>
        <taxon>Mytilus</taxon>
    </lineage>
</organism>
<comment type="caution">
    <text evidence="1">The sequence shown here is derived from an EMBL/GenBank/DDBJ whole genome shotgun (WGS) entry which is preliminary data.</text>
</comment>
<dbReference type="PANTHER" id="PTHR33480:SF1">
    <property type="entry name" value="TYR RECOMBINASE DOMAIN-CONTAINING PROTEIN"/>
    <property type="match status" value="1"/>
</dbReference>
<evidence type="ECO:0000313" key="1">
    <source>
        <dbReference type="EMBL" id="CAG2222877.1"/>
    </source>
</evidence>
<reference evidence="1" key="1">
    <citation type="submission" date="2021-03" db="EMBL/GenBank/DDBJ databases">
        <authorList>
            <person name="Bekaert M."/>
        </authorList>
    </citation>
    <scope>NUCLEOTIDE SEQUENCE</scope>
</reference>
<gene>
    <name evidence="1" type="ORF">MEDL_36209</name>
</gene>
<name>A0A8S3SNJ5_MYTED</name>
<proteinExistence type="predicted"/>
<dbReference type="AlphaFoldDB" id="A0A8S3SNJ5"/>
<protein>
    <submittedName>
        <fullName evidence="1">Uncharacterized protein</fullName>
    </submittedName>
</protein>
<sequence length="528" mass="60601">MLGIFKNRDLTHNTEVPITVGEDTHVRDIQEQRSEHNTEVPITVGEDTHVRDIQEQRSEHNTEVPITVGEDTHVRDIQEQRSEHNTEVPITSGEDTHVRDIQEQRSVHNTEVPITVGEDTHVRDIQEQRSEHNTELPKGGNVYTFSLGEMQNLVQQLTKQTEDEESDTPSSTVVFIEEQEHGIFKFTEIKPISMFKGETKGPTDDNHEVVYEAEAVIETETFAKDEIQEIIGHDVMDVEDGKKCKKRRWKRIRYTDSDMEVDDPPAEDIKRTKVSNETCEIDNNSDNNSETSEQYPVLPKLQCSVGKIEMSSEDSEDDLIDEDIIRDVKHKELYITGVKKNEFTKMGKMKKTDRVYNSHHPCPCCGIMQTNFSHHILSTKHMEEQEVKEIIKLDISNSSSEEKKKIMKDRKRMIDLLRLKGCHQHNMKVNQSKTGEIILARRILTSESFDIEKYGACPSCLGWFLISNFQRHQSNCLGNSTRTKQSKASLVTQSQIISRRISDEASPALVREVFSIMTIDEVSKVAKK</sequence>
<dbReference type="PANTHER" id="PTHR33480">
    <property type="entry name" value="SET DOMAIN-CONTAINING PROTEIN-RELATED"/>
    <property type="match status" value="1"/>
</dbReference>
<dbReference type="Proteomes" id="UP000683360">
    <property type="component" value="Unassembled WGS sequence"/>
</dbReference>
<evidence type="ECO:0000313" key="2">
    <source>
        <dbReference type="Proteomes" id="UP000683360"/>
    </source>
</evidence>
<keyword evidence="2" id="KW-1185">Reference proteome</keyword>
<dbReference type="EMBL" id="CAJPWZ010001767">
    <property type="protein sequence ID" value="CAG2222877.1"/>
    <property type="molecule type" value="Genomic_DNA"/>
</dbReference>